<dbReference type="Proteomes" id="UP000247823">
    <property type="component" value="Unassembled WGS sequence"/>
</dbReference>
<reference evidence="2 9" key="8">
    <citation type="submission" date="2023-11" db="EMBL/GenBank/DDBJ databases">
        <title>Detection of rare carbapenemases in Enterobacterales - comparison of two colorimetric and two CIM-based carbapenemase assays.</title>
        <authorList>
            <person name="Schaffarczyk L."/>
            <person name="Noster J."/>
            <person name="Stelzer Y."/>
            <person name="Sattler J."/>
            <person name="Gatermann S."/>
            <person name="Hamprecht A."/>
        </authorList>
    </citation>
    <scope>NUCLEOTIDE SEQUENCE [LARGE SCALE GENOMIC DNA]</scope>
    <source>
        <strain evidence="2 9">CIM-Carb-136</strain>
    </source>
</reference>
<reference evidence="5 8" key="5">
    <citation type="submission" date="2018-06" db="EMBL/GenBank/DDBJ databases">
        <title>Serratia marcescens genome sequencing and assembly.</title>
        <authorList>
            <person name="Martins R.C.R."/>
            <person name="Perdigao-Neto L.V."/>
            <person name="Costa S.F."/>
            <person name="Levin A.S.S."/>
        </authorList>
    </citation>
    <scope>NUCLEOTIDE SEQUENCE [LARGE SCALE GENOMIC DNA]</scope>
    <source>
        <strain evidence="5 8">1283</strain>
    </source>
</reference>
<dbReference type="Proteomes" id="UP001275057">
    <property type="component" value="Unassembled WGS sequence"/>
</dbReference>
<evidence type="ECO:0000313" key="7">
    <source>
        <dbReference type="Proteomes" id="UP000050489"/>
    </source>
</evidence>
<evidence type="ECO:0000313" key="8">
    <source>
        <dbReference type="Proteomes" id="UP000247823"/>
    </source>
</evidence>
<reference evidence="7" key="1">
    <citation type="submission" date="2016-04" db="EMBL/GenBank/DDBJ databases">
        <authorList>
            <person name="Osei Sekyere J."/>
            <person name="Sivertsen A."/>
            <person name="Pedersen A.T."/>
            <person name="Sundsfjord A."/>
        </authorList>
    </citation>
    <scope>NUCLEOTIDE SEQUENCE [LARGE SCALE GENOMIC DNA]</scope>
    <source>
        <strain evidence="7">945174350</strain>
    </source>
</reference>
<feature type="compositionally biased region" description="Polar residues" evidence="1">
    <location>
        <begin position="85"/>
        <end position="94"/>
    </location>
</feature>
<dbReference type="AlphaFoldDB" id="A0A1L6QQK0"/>
<dbReference type="EMBL" id="JAXABG010000001">
    <property type="protein sequence ID" value="MDX7081153.1"/>
    <property type="molecule type" value="Genomic_DNA"/>
</dbReference>
<evidence type="ECO:0000313" key="4">
    <source>
        <dbReference type="EMBL" id="PNO69959.1"/>
    </source>
</evidence>
<gene>
    <name evidence="3" type="ORF">AN695_0200335</name>
    <name evidence="5" type="ORF">DMW51_27225</name>
    <name evidence="4" type="ORF">MC70_008090</name>
    <name evidence="2" type="ORF">SJ435_02005</name>
</gene>
<reference evidence="5" key="7">
    <citation type="submission" date="2018-06" db="EMBL/GenBank/DDBJ databases">
        <authorList>
            <person name="Martins R.C."/>
            <person name="Perdigao-Neto L.V."/>
            <person name="Costa S.F."/>
            <person name="Levin A.S.S."/>
        </authorList>
    </citation>
    <scope>NUCLEOTIDE SEQUENCE</scope>
    <source>
        <strain evidence="5">1283</strain>
    </source>
</reference>
<evidence type="ECO:0000313" key="5">
    <source>
        <dbReference type="EMBL" id="PYA54940.1"/>
    </source>
</evidence>
<evidence type="ECO:0000313" key="6">
    <source>
        <dbReference type="Proteomes" id="UP000030378"/>
    </source>
</evidence>
<reference evidence="4" key="3">
    <citation type="submission" date="2017-12" db="EMBL/GenBank/DDBJ databases">
        <title>FDA dAtabase for Regulatory Grade micrObial Sequences (FDA-ARGOS): Supporting development and validation of Infectious Disease Dx tests.</title>
        <authorList>
            <person name="Campos J."/>
            <person name="Goldberg B."/>
            <person name="Tallon L.J."/>
            <person name="Sadzewicz L."/>
            <person name="Sengamalay N."/>
            <person name="Ott S."/>
            <person name="Godinez A."/>
            <person name="Nagaraj S."/>
            <person name="Vavikolanu K."/>
            <person name="Vyas G."/>
            <person name="Nadendla S."/>
            <person name="Aluvathingal J."/>
            <person name="Geyer C."/>
            <person name="Nandy P."/>
            <person name="Hobson J."/>
            <person name="Sichtig H."/>
        </authorList>
    </citation>
    <scope>NUCLEOTIDE SEQUENCE</scope>
    <source>
        <strain evidence="4">FDAARGOS_79</strain>
    </source>
</reference>
<comment type="caution">
    <text evidence="3">The sequence shown here is derived from an EMBL/GenBank/DDBJ whole genome shotgun (WGS) entry which is preliminary data.</text>
</comment>
<dbReference type="RefSeq" id="WP_038876852.1">
    <property type="nucleotide sequence ID" value="NZ_CABMHU010000130.1"/>
</dbReference>
<feature type="region of interest" description="Disordered" evidence="1">
    <location>
        <begin position="65"/>
        <end position="94"/>
    </location>
</feature>
<evidence type="ECO:0000256" key="1">
    <source>
        <dbReference type="SAM" id="MobiDB-lite"/>
    </source>
</evidence>
<name>A0A1L6QQK0_SERMA</name>
<reference evidence="3" key="2">
    <citation type="journal article" date="2017" name="PLoS ONE">
        <title>Genomic and phenotypic characterisation of fluoroquinolone resistance mechanisms in Enterobacteriaceae in Durban, South Africa.</title>
        <authorList>
            <person name="Osei Sekyere J."/>
            <person name="Amoako D.G."/>
        </authorList>
    </citation>
    <scope>NUCLEOTIDE SEQUENCE</scope>
    <source>
        <strain evidence="3">945174350</strain>
    </source>
</reference>
<evidence type="ECO:0000313" key="9">
    <source>
        <dbReference type="Proteomes" id="UP001275057"/>
    </source>
</evidence>
<accession>A0A1L6QQK0</accession>
<evidence type="ECO:0000313" key="2">
    <source>
        <dbReference type="EMBL" id="MDX7081153.1"/>
    </source>
</evidence>
<protein>
    <submittedName>
        <fullName evidence="3">Uncharacterized protein</fullName>
    </submittedName>
</protein>
<proteinExistence type="predicted"/>
<organism evidence="3 7">
    <name type="scientific">Serratia marcescens</name>
    <dbReference type="NCBI Taxonomy" id="615"/>
    <lineage>
        <taxon>Bacteria</taxon>
        <taxon>Pseudomonadati</taxon>
        <taxon>Pseudomonadota</taxon>
        <taxon>Gammaproteobacteria</taxon>
        <taxon>Enterobacterales</taxon>
        <taxon>Yersiniaceae</taxon>
        <taxon>Serratia</taxon>
    </lineage>
</organism>
<dbReference type="EMBL" id="LJEX02000001">
    <property type="protein sequence ID" value="OCO91280.1"/>
    <property type="molecule type" value="Genomic_DNA"/>
</dbReference>
<dbReference type="EMBL" id="QJQB01000607">
    <property type="protein sequence ID" value="PYA54940.1"/>
    <property type="molecule type" value="Genomic_DNA"/>
</dbReference>
<reference evidence="6" key="4">
    <citation type="submission" date="2017-12" db="EMBL/GenBank/DDBJ databases">
        <title>FDA dAtabase for Regulatory Grade micrObial Sequences (FDA-ARGOS): Supporting development and validation of Infectious Disease Dx tests.</title>
        <authorList>
            <person name="Campos J."/>
            <person name="Goldberg B."/>
            <person name="Tallon L."/>
            <person name="Sadzewicz L."/>
            <person name="Sengamalay N."/>
            <person name="Ott S."/>
            <person name="Godinez A."/>
            <person name="Nagaraj S."/>
            <person name="Vavikolanu K."/>
            <person name="Vyas G."/>
            <person name="Nadendla S."/>
            <person name="Aluvathingal J."/>
            <person name="Geyer C."/>
            <person name="Nandy P."/>
            <person name="Hobson J."/>
            <person name="Sichtig H."/>
        </authorList>
    </citation>
    <scope>NUCLEOTIDE SEQUENCE [LARGE SCALE GENOMIC DNA]</scope>
    <source>
        <strain evidence="6">FDAARGOS_79</strain>
    </source>
</reference>
<dbReference type="EMBL" id="JTBC02000002">
    <property type="protein sequence ID" value="PNO69959.1"/>
    <property type="molecule type" value="Genomic_DNA"/>
</dbReference>
<sequence length="94" mass="10192">MDIGIPYAAAPVAHRVLIELLSLFAQPVSVIGKNEKNLRKKSGNAVSIQPAFITAYPLNNWRRSKATSKGVPGSLVKPSDRGELVQSTPLRRQA</sequence>
<dbReference type="Proteomes" id="UP000030378">
    <property type="component" value="Unassembled WGS sequence"/>
</dbReference>
<dbReference type="Proteomes" id="UP000050489">
    <property type="component" value="Unassembled WGS sequence"/>
</dbReference>
<keyword evidence="8" id="KW-1185">Reference proteome</keyword>
<reference evidence="8" key="6">
    <citation type="submission" date="2018-06" db="EMBL/GenBank/DDBJ databases">
        <title>Serratia marcescens genome sequencing and assembly.</title>
        <authorList>
            <person name="Martins R.C."/>
            <person name="Perdigao-Neto L.V."/>
            <person name="Costa S.F."/>
            <person name="Levin A.S.S."/>
        </authorList>
    </citation>
    <scope>NUCLEOTIDE SEQUENCE [LARGE SCALE GENOMIC DNA]</scope>
    <source>
        <strain evidence="8">1283</strain>
    </source>
</reference>
<evidence type="ECO:0000313" key="3">
    <source>
        <dbReference type="EMBL" id="OCO91280.1"/>
    </source>
</evidence>